<keyword evidence="4" id="KW-0813">Transport</keyword>
<keyword evidence="3 7" id="KW-1133">Transmembrane helix</keyword>
<feature type="domain" description="Ferric oxidoreductase" evidence="8">
    <location>
        <begin position="111"/>
        <end position="198"/>
    </location>
</feature>
<gene>
    <name evidence="9" type="ORF">L211DRAFT_528464</name>
</gene>
<dbReference type="AlphaFoldDB" id="A0A3N4LFC6"/>
<dbReference type="STRING" id="1051890.A0A3N4LFC6"/>
<dbReference type="InterPro" id="IPR013130">
    <property type="entry name" value="Fe3_Rdtase_TM_dom"/>
</dbReference>
<dbReference type="Pfam" id="PF01794">
    <property type="entry name" value="Ferric_reduct"/>
    <property type="match status" value="1"/>
</dbReference>
<dbReference type="GO" id="GO:0016491">
    <property type="term" value="F:oxidoreductase activity"/>
    <property type="evidence" value="ECO:0007669"/>
    <property type="project" value="UniProtKB-ARBA"/>
</dbReference>
<keyword evidence="4" id="KW-0406">Ion transport</keyword>
<name>A0A3N4LFC6_9PEZI</name>
<keyword evidence="10" id="KW-1185">Reference proteome</keyword>
<evidence type="ECO:0000256" key="1">
    <source>
        <dbReference type="ARBA" id="ARBA00004141"/>
    </source>
</evidence>
<feature type="transmembrane region" description="Helical" evidence="7">
    <location>
        <begin position="185"/>
        <end position="209"/>
    </location>
</feature>
<evidence type="ECO:0000313" key="10">
    <source>
        <dbReference type="Proteomes" id="UP000267821"/>
    </source>
</evidence>
<organism evidence="9 10">
    <name type="scientific">Terfezia boudieri ATCC MYA-4762</name>
    <dbReference type="NCBI Taxonomy" id="1051890"/>
    <lineage>
        <taxon>Eukaryota</taxon>
        <taxon>Fungi</taxon>
        <taxon>Dikarya</taxon>
        <taxon>Ascomycota</taxon>
        <taxon>Pezizomycotina</taxon>
        <taxon>Pezizomycetes</taxon>
        <taxon>Pezizales</taxon>
        <taxon>Pezizaceae</taxon>
        <taxon>Terfezia</taxon>
    </lineage>
</organism>
<feature type="transmembrane region" description="Helical" evidence="7">
    <location>
        <begin position="65"/>
        <end position="94"/>
    </location>
</feature>
<keyword evidence="5 7" id="KW-0472">Membrane</keyword>
<evidence type="ECO:0000256" key="2">
    <source>
        <dbReference type="ARBA" id="ARBA00022692"/>
    </source>
</evidence>
<feature type="region of interest" description="Disordered" evidence="6">
    <location>
        <begin position="286"/>
        <end position="308"/>
    </location>
</feature>
<proteinExistence type="predicted"/>
<dbReference type="GO" id="GO:0016020">
    <property type="term" value="C:membrane"/>
    <property type="evidence" value="ECO:0007669"/>
    <property type="project" value="UniProtKB-SubCell"/>
</dbReference>
<feature type="transmembrane region" description="Helical" evidence="7">
    <location>
        <begin position="151"/>
        <end position="173"/>
    </location>
</feature>
<dbReference type="InParanoid" id="A0A3N4LFC6"/>
<evidence type="ECO:0000256" key="3">
    <source>
        <dbReference type="ARBA" id="ARBA00022989"/>
    </source>
</evidence>
<dbReference type="EMBL" id="ML121575">
    <property type="protein sequence ID" value="RPB20189.1"/>
    <property type="molecule type" value="Genomic_DNA"/>
</dbReference>
<evidence type="ECO:0000256" key="6">
    <source>
        <dbReference type="SAM" id="MobiDB-lite"/>
    </source>
</evidence>
<evidence type="ECO:0000259" key="8">
    <source>
        <dbReference type="Pfam" id="PF01794"/>
    </source>
</evidence>
<reference evidence="9 10" key="1">
    <citation type="journal article" date="2018" name="Nat. Ecol. Evol.">
        <title>Pezizomycetes genomes reveal the molecular basis of ectomycorrhizal truffle lifestyle.</title>
        <authorList>
            <person name="Murat C."/>
            <person name="Payen T."/>
            <person name="Noel B."/>
            <person name="Kuo A."/>
            <person name="Morin E."/>
            <person name="Chen J."/>
            <person name="Kohler A."/>
            <person name="Krizsan K."/>
            <person name="Balestrini R."/>
            <person name="Da Silva C."/>
            <person name="Montanini B."/>
            <person name="Hainaut M."/>
            <person name="Levati E."/>
            <person name="Barry K.W."/>
            <person name="Belfiori B."/>
            <person name="Cichocki N."/>
            <person name="Clum A."/>
            <person name="Dockter R.B."/>
            <person name="Fauchery L."/>
            <person name="Guy J."/>
            <person name="Iotti M."/>
            <person name="Le Tacon F."/>
            <person name="Lindquist E.A."/>
            <person name="Lipzen A."/>
            <person name="Malagnac F."/>
            <person name="Mello A."/>
            <person name="Molinier V."/>
            <person name="Miyauchi S."/>
            <person name="Poulain J."/>
            <person name="Riccioni C."/>
            <person name="Rubini A."/>
            <person name="Sitrit Y."/>
            <person name="Splivallo R."/>
            <person name="Traeger S."/>
            <person name="Wang M."/>
            <person name="Zifcakova L."/>
            <person name="Wipf D."/>
            <person name="Zambonelli A."/>
            <person name="Paolocci F."/>
            <person name="Nowrousian M."/>
            <person name="Ottonello S."/>
            <person name="Baldrian P."/>
            <person name="Spatafora J.W."/>
            <person name="Henrissat B."/>
            <person name="Nagy L.G."/>
            <person name="Aury J.M."/>
            <person name="Wincker P."/>
            <person name="Grigoriev I.V."/>
            <person name="Bonfante P."/>
            <person name="Martin F.M."/>
        </authorList>
    </citation>
    <scope>NUCLEOTIDE SEQUENCE [LARGE SCALE GENOMIC DNA]</scope>
    <source>
        <strain evidence="9 10">ATCC MYA-4762</strain>
    </source>
</reference>
<dbReference type="GO" id="GO:0006811">
    <property type="term" value="P:monoatomic ion transport"/>
    <property type="evidence" value="ECO:0007669"/>
    <property type="project" value="UniProtKB-KW"/>
</dbReference>
<protein>
    <recommendedName>
        <fullName evidence="8">Ferric oxidoreductase domain-containing protein</fullName>
    </recommendedName>
</protein>
<sequence>MGWYIKDLSDDERQARRDSLDATGLISCLAPIFVLLGLAGIRAYRRSHKQDTFPPTISRFEWRFFYAPALSTSPELGTVGMWIGGVAYVIWQLWLGISGTNEDYIHLTKAFGTLAASNLPLHYFLSGKSRSFLHRHLLHYSHDRVNVVHRWLGRLIFTFICFHAILYLNYFWVTGRLFHLLDWDIMFGVAGFIMLVSLSRFVTRVIALVDSLLKGNHIRYISFSYPPCPFPILYPLLLHPYCSRHCPYPYNLEPRYQSPPISPLHSVSLVMGLHFTMVLNQVGPGRSQGARWRPHARGGCAHQPPRKD</sequence>
<dbReference type="OrthoDB" id="10006946at2759"/>
<evidence type="ECO:0000256" key="5">
    <source>
        <dbReference type="ARBA" id="ARBA00023136"/>
    </source>
</evidence>
<comment type="subcellular location">
    <subcellularLocation>
        <location evidence="1">Membrane</location>
        <topology evidence="1">Multi-pass membrane protein</topology>
    </subcellularLocation>
</comment>
<dbReference type="Proteomes" id="UP000267821">
    <property type="component" value="Unassembled WGS sequence"/>
</dbReference>
<keyword evidence="2 7" id="KW-0812">Transmembrane</keyword>
<evidence type="ECO:0000256" key="7">
    <source>
        <dbReference type="SAM" id="Phobius"/>
    </source>
</evidence>
<accession>A0A3N4LFC6</accession>
<evidence type="ECO:0000313" key="9">
    <source>
        <dbReference type="EMBL" id="RPB20189.1"/>
    </source>
</evidence>
<evidence type="ECO:0000256" key="4">
    <source>
        <dbReference type="ARBA" id="ARBA00023065"/>
    </source>
</evidence>
<feature type="transmembrane region" description="Helical" evidence="7">
    <location>
        <begin position="22"/>
        <end position="44"/>
    </location>
</feature>